<evidence type="ECO:0000256" key="2">
    <source>
        <dbReference type="SAM" id="Phobius"/>
    </source>
</evidence>
<reference evidence="4" key="1">
    <citation type="submission" date="2014-05" db="EMBL/GenBank/DDBJ databases">
        <title>The genome and life-stage specific transcriptomes of Globodera pallida elucidate key aspects of plant parasitism by a cyst nematode.</title>
        <authorList>
            <person name="Cotton J.A."/>
            <person name="Lilley C.J."/>
            <person name="Jones L.M."/>
            <person name="Kikuchi T."/>
            <person name="Reid A.J."/>
            <person name="Thorpe P."/>
            <person name="Tsai I.J."/>
            <person name="Beasley H."/>
            <person name="Blok V."/>
            <person name="Cock P.J.A."/>
            <person name="Van den Akker S.E."/>
            <person name="Holroyd N."/>
            <person name="Hunt M."/>
            <person name="Mantelin S."/>
            <person name="Naghra H."/>
            <person name="Pain A."/>
            <person name="Palomares-Rius J.E."/>
            <person name="Zarowiecki M."/>
            <person name="Berriman M."/>
            <person name="Jones J.T."/>
            <person name="Urwin P.E."/>
        </authorList>
    </citation>
    <scope>NUCLEOTIDE SEQUENCE [LARGE SCALE GENOMIC DNA]</scope>
    <source>
        <strain evidence="4">Lindley</strain>
    </source>
</reference>
<feature type="domain" description="Nematode cuticle collagen N-terminal" evidence="3">
    <location>
        <begin position="18"/>
        <end position="66"/>
    </location>
</feature>
<dbReference type="SMART" id="SM01088">
    <property type="entry name" value="Col_cuticle_N"/>
    <property type="match status" value="1"/>
</dbReference>
<dbReference type="AlphaFoldDB" id="A0A183CNZ6"/>
<keyword evidence="2" id="KW-1133">Transmembrane helix</keyword>
<dbReference type="WBParaSite" id="GPLIN_001460300">
    <property type="protein sequence ID" value="GPLIN_001460300"/>
    <property type="gene ID" value="GPLIN_001460300"/>
</dbReference>
<protein>
    <submittedName>
        <fullName evidence="5">Col_cuticle_N domain-containing protein</fullName>
    </submittedName>
</protein>
<name>A0A183CNZ6_GLOPA</name>
<dbReference type="GO" id="GO:0042302">
    <property type="term" value="F:structural constituent of cuticle"/>
    <property type="evidence" value="ECO:0007669"/>
    <property type="project" value="InterPro"/>
</dbReference>
<keyword evidence="1" id="KW-0677">Repeat</keyword>
<sequence>MEFNKQQNREEDAEQLRRLAFFGVVATVLCILSVPLAYQHFQRVGTQMQDELEFCKHRSGNILRELTRTQTLAQMFGGVKARAGGVKVRTARHLVYGEHLDCQDHRVQLECPDLTECREFLDSPDKMLKEAAVAVDPLLEAVASANPRNPVCLVRPDYQERTELRAFPARMEARERTDLLAHLDPTVNLVRLDNPVCPECLAPSQDTAQPSSDLLVLRGLMAPRVPLDSQDCQGLLDSSENRDCSATWARPVPPEIRDRMVNPAWLAKLGTSAVVTTVHSRAPRQAIERKKLRSIGLSLPLGADKISQKIFLSGGHKCHSNQYGSMVEWLCSQFAPSRFGSLPRGVRVVKEHSRGIPRWRVEQPLTDTWPGS</sequence>
<feature type="transmembrane region" description="Helical" evidence="2">
    <location>
        <begin position="20"/>
        <end position="38"/>
    </location>
</feature>
<dbReference type="InterPro" id="IPR002486">
    <property type="entry name" value="Col_cuticle_N"/>
</dbReference>
<accession>A0A183CNZ6</accession>
<organism evidence="4 5">
    <name type="scientific">Globodera pallida</name>
    <name type="common">Potato cyst nematode worm</name>
    <name type="synonym">Heterodera pallida</name>
    <dbReference type="NCBI Taxonomy" id="36090"/>
    <lineage>
        <taxon>Eukaryota</taxon>
        <taxon>Metazoa</taxon>
        <taxon>Ecdysozoa</taxon>
        <taxon>Nematoda</taxon>
        <taxon>Chromadorea</taxon>
        <taxon>Rhabditida</taxon>
        <taxon>Tylenchina</taxon>
        <taxon>Tylenchomorpha</taxon>
        <taxon>Tylenchoidea</taxon>
        <taxon>Heteroderidae</taxon>
        <taxon>Heteroderinae</taxon>
        <taxon>Globodera</taxon>
    </lineage>
</organism>
<evidence type="ECO:0000259" key="3">
    <source>
        <dbReference type="SMART" id="SM01088"/>
    </source>
</evidence>
<dbReference type="Pfam" id="PF01484">
    <property type="entry name" value="Col_cuticle_N"/>
    <property type="match status" value="1"/>
</dbReference>
<reference evidence="5" key="2">
    <citation type="submission" date="2016-06" db="UniProtKB">
        <authorList>
            <consortium name="WormBaseParasite"/>
        </authorList>
    </citation>
    <scope>IDENTIFICATION</scope>
</reference>
<keyword evidence="2" id="KW-0472">Membrane</keyword>
<dbReference type="Proteomes" id="UP000050741">
    <property type="component" value="Unassembled WGS sequence"/>
</dbReference>
<proteinExistence type="predicted"/>
<evidence type="ECO:0000313" key="4">
    <source>
        <dbReference type="Proteomes" id="UP000050741"/>
    </source>
</evidence>
<evidence type="ECO:0000256" key="1">
    <source>
        <dbReference type="ARBA" id="ARBA00022737"/>
    </source>
</evidence>
<keyword evidence="4" id="KW-1185">Reference proteome</keyword>
<evidence type="ECO:0000313" key="5">
    <source>
        <dbReference type="WBParaSite" id="GPLIN_001460300"/>
    </source>
</evidence>
<keyword evidence="2" id="KW-0812">Transmembrane</keyword>